<gene>
    <name evidence="2" type="ORF">PUN28_016936</name>
</gene>
<name>A0AAW2ENW4_9HYME</name>
<proteinExistence type="predicted"/>
<evidence type="ECO:0000313" key="2">
    <source>
        <dbReference type="EMBL" id="KAL0103921.1"/>
    </source>
</evidence>
<evidence type="ECO:0000256" key="1">
    <source>
        <dbReference type="SAM" id="MobiDB-lite"/>
    </source>
</evidence>
<reference evidence="2 3" key="1">
    <citation type="submission" date="2023-03" db="EMBL/GenBank/DDBJ databases">
        <title>High recombination rates correlate with genetic variation in Cardiocondyla obscurior ants.</title>
        <authorList>
            <person name="Errbii M."/>
        </authorList>
    </citation>
    <scope>NUCLEOTIDE SEQUENCE [LARGE SCALE GENOMIC DNA]</scope>
    <source>
        <strain evidence="2">Alpha-2009</strain>
        <tissue evidence="2">Whole body</tissue>
    </source>
</reference>
<dbReference type="Proteomes" id="UP001430953">
    <property type="component" value="Unassembled WGS sequence"/>
</dbReference>
<protein>
    <submittedName>
        <fullName evidence="2">Uncharacterized protein</fullName>
    </submittedName>
</protein>
<dbReference type="EMBL" id="JADYXP020000020">
    <property type="protein sequence ID" value="KAL0103921.1"/>
    <property type="molecule type" value="Genomic_DNA"/>
</dbReference>
<comment type="caution">
    <text evidence="2">The sequence shown here is derived from an EMBL/GenBank/DDBJ whole genome shotgun (WGS) entry which is preliminary data.</text>
</comment>
<dbReference type="AlphaFoldDB" id="A0AAW2ENW4"/>
<feature type="compositionally biased region" description="Basic and acidic residues" evidence="1">
    <location>
        <begin position="18"/>
        <end position="29"/>
    </location>
</feature>
<organism evidence="2 3">
    <name type="scientific">Cardiocondyla obscurior</name>
    <dbReference type="NCBI Taxonomy" id="286306"/>
    <lineage>
        <taxon>Eukaryota</taxon>
        <taxon>Metazoa</taxon>
        <taxon>Ecdysozoa</taxon>
        <taxon>Arthropoda</taxon>
        <taxon>Hexapoda</taxon>
        <taxon>Insecta</taxon>
        <taxon>Pterygota</taxon>
        <taxon>Neoptera</taxon>
        <taxon>Endopterygota</taxon>
        <taxon>Hymenoptera</taxon>
        <taxon>Apocrita</taxon>
        <taxon>Aculeata</taxon>
        <taxon>Formicoidea</taxon>
        <taxon>Formicidae</taxon>
        <taxon>Myrmicinae</taxon>
        <taxon>Cardiocondyla</taxon>
    </lineage>
</organism>
<feature type="region of interest" description="Disordered" evidence="1">
    <location>
        <begin position="18"/>
        <end position="39"/>
    </location>
</feature>
<evidence type="ECO:0000313" key="3">
    <source>
        <dbReference type="Proteomes" id="UP001430953"/>
    </source>
</evidence>
<accession>A0AAW2ENW4</accession>
<sequence length="80" mass="8740">MPELSGTVLDPLACEQHLQEPRADPRIERSLSPPGDPGAHSLCSIQNFRSVGTASLRGRANFIFFESSRTSVTSLVSHEF</sequence>
<keyword evidence="3" id="KW-1185">Reference proteome</keyword>